<accession>A0A3B0YKK3</accession>
<feature type="domain" description="ABC transporter" evidence="10">
    <location>
        <begin position="84"/>
        <end position="320"/>
    </location>
</feature>
<keyword evidence="3 9" id="KW-0812">Transmembrane</keyword>
<evidence type="ECO:0000256" key="9">
    <source>
        <dbReference type="SAM" id="Phobius"/>
    </source>
</evidence>
<dbReference type="GO" id="GO:0015421">
    <property type="term" value="F:ABC-type oligopeptide transporter activity"/>
    <property type="evidence" value="ECO:0007669"/>
    <property type="project" value="TreeGrafter"/>
</dbReference>
<sequence>AACILALVIYLTTLESVASRISVGSFVSFIAAMMLLMQPMKRLTNINASVQRGVAAARSIFGVLDEDNEDKGGSVPLTQARGSIEFRDVSFAYDPHKGNVLDRLSFVIEPGQTVALVGRSGSGKSTLAQLLVRFHDPDSGCVLLDGQDLRDYRRADLRRQIGMVGQDVILFNDTIRNNIAFGSLSDASEEAVVAAAEAAHAMEFIRELPHGLDTRIGDRGTLLSGGQRQRLAIARTILKNAPVLILDEATSALDSESERLVQDALRQLMHRRTSLIIAHRLSTVEHADRILVIEQGIIVETGTHTELLAKQGVYADLYRLQFSDTRMT</sequence>
<dbReference type="PROSITE" id="PS00211">
    <property type="entry name" value="ABC_TRANSPORTER_1"/>
    <property type="match status" value="1"/>
</dbReference>
<feature type="non-terminal residue" evidence="12">
    <location>
        <position position="1"/>
    </location>
</feature>
<dbReference type="InterPro" id="IPR011527">
    <property type="entry name" value="ABC1_TM_dom"/>
</dbReference>
<dbReference type="SMART" id="SM00382">
    <property type="entry name" value="AAA"/>
    <property type="match status" value="1"/>
</dbReference>
<dbReference type="Pfam" id="PF00005">
    <property type="entry name" value="ABC_tran"/>
    <property type="match status" value="1"/>
</dbReference>
<dbReference type="PANTHER" id="PTHR43394:SF1">
    <property type="entry name" value="ATP-BINDING CASSETTE SUB-FAMILY B MEMBER 10, MITOCHONDRIAL"/>
    <property type="match status" value="1"/>
</dbReference>
<evidence type="ECO:0000259" key="10">
    <source>
        <dbReference type="PROSITE" id="PS50893"/>
    </source>
</evidence>
<dbReference type="InterPro" id="IPR036640">
    <property type="entry name" value="ABC1_TM_sf"/>
</dbReference>
<evidence type="ECO:0000313" key="12">
    <source>
        <dbReference type="EMBL" id="VAW77180.1"/>
    </source>
</evidence>
<evidence type="ECO:0000256" key="2">
    <source>
        <dbReference type="ARBA" id="ARBA00022448"/>
    </source>
</evidence>
<dbReference type="GO" id="GO:0090374">
    <property type="term" value="P:oligopeptide export from mitochondrion"/>
    <property type="evidence" value="ECO:0007669"/>
    <property type="project" value="TreeGrafter"/>
</dbReference>
<dbReference type="SUPFAM" id="SSF52540">
    <property type="entry name" value="P-loop containing nucleoside triphosphate hydrolases"/>
    <property type="match status" value="1"/>
</dbReference>
<keyword evidence="5 12" id="KW-0067">ATP-binding</keyword>
<feature type="domain" description="ABC transmembrane type-1" evidence="11">
    <location>
        <begin position="1"/>
        <end position="52"/>
    </location>
</feature>
<dbReference type="Gene3D" id="1.20.1560.10">
    <property type="entry name" value="ABC transporter type 1, transmembrane domain"/>
    <property type="match status" value="1"/>
</dbReference>
<feature type="transmembrane region" description="Helical" evidence="9">
    <location>
        <begin position="17"/>
        <end position="37"/>
    </location>
</feature>
<keyword evidence="4" id="KW-0547">Nucleotide-binding</keyword>
<evidence type="ECO:0000256" key="7">
    <source>
        <dbReference type="ARBA" id="ARBA00022989"/>
    </source>
</evidence>
<keyword evidence="6" id="KW-1278">Translocase</keyword>
<dbReference type="FunFam" id="3.40.50.300:FF:000140">
    <property type="entry name" value="Lipid A export ATP-binding/permease protein MsbA"/>
    <property type="match status" value="1"/>
</dbReference>
<dbReference type="InterPro" id="IPR003439">
    <property type="entry name" value="ABC_transporter-like_ATP-bd"/>
</dbReference>
<keyword evidence="8 9" id="KW-0472">Membrane</keyword>
<dbReference type="AlphaFoldDB" id="A0A3B0YKK3"/>
<proteinExistence type="predicted"/>
<dbReference type="EMBL" id="UOFM01000212">
    <property type="protein sequence ID" value="VAW77180.1"/>
    <property type="molecule type" value="Genomic_DNA"/>
</dbReference>
<dbReference type="GO" id="GO:0016887">
    <property type="term" value="F:ATP hydrolysis activity"/>
    <property type="evidence" value="ECO:0007669"/>
    <property type="project" value="InterPro"/>
</dbReference>
<organism evidence="12">
    <name type="scientific">hydrothermal vent metagenome</name>
    <dbReference type="NCBI Taxonomy" id="652676"/>
    <lineage>
        <taxon>unclassified sequences</taxon>
        <taxon>metagenomes</taxon>
        <taxon>ecological metagenomes</taxon>
    </lineage>
</organism>
<evidence type="ECO:0000256" key="5">
    <source>
        <dbReference type="ARBA" id="ARBA00022840"/>
    </source>
</evidence>
<keyword evidence="2" id="KW-0813">Transport</keyword>
<dbReference type="GO" id="GO:0012505">
    <property type="term" value="C:endomembrane system"/>
    <property type="evidence" value="ECO:0007669"/>
    <property type="project" value="UniProtKB-SubCell"/>
</dbReference>
<dbReference type="PANTHER" id="PTHR43394">
    <property type="entry name" value="ATP-DEPENDENT PERMEASE MDL1, MITOCHONDRIAL"/>
    <property type="match status" value="1"/>
</dbReference>
<dbReference type="GO" id="GO:0005524">
    <property type="term" value="F:ATP binding"/>
    <property type="evidence" value="ECO:0007669"/>
    <property type="project" value="UniProtKB-KW"/>
</dbReference>
<name>A0A3B0YKK3_9ZZZZ</name>
<dbReference type="GO" id="GO:0005743">
    <property type="term" value="C:mitochondrial inner membrane"/>
    <property type="evidence" value="ECO:0007669"/>
    <property type="project" value="TreeGrafter"/>
</dbReference>
<dbReference type="PROSITE" id="PS50929">
    <property type="entry name" value="ABC_TM1F"/>
    <property type="match status" value="1"/>
</dbReference>
<dbReference type="Gene3D" id="3.40.50.300">
    <property type="entry name" value="P-loop containing nucleotide triphosphate hydrolases"/>
    <property type="match status" value="1"/>
</dbReference>
<reference evidence="12" key="1">
    <citation type="submission" date="2018-06" db="EMBL/GenBank/DDBJ databases">
        <authorList>
            <person name="Zhirakovskaya E."/>
        </authorList>
    </citation>
    <scope>NUCLEOTIDE SEQUENCE</scope>
</reference>
<evidence type="ECO:0000259" key="11">
    <source>
        <dbReference type="PROSITE" id="PS50929"/>
    </source>
</evidence>
<evidence type="ECO:0000256" key="3">
    <source>
        <dbReference type="ARBA" id="ARBA00022692"/>
    </source>
</evidence>
<dbReference type="SUPFAM" id="SSF90123">
    <property type="entry name" value="ABC transporter transmembrane region"/>
    <property type="match status" value="1"/>
</dbReference>
<dbReference type="InterPro" id="IPR003593">
    <property type="entry name" value="AAA+_ATPase"/>
</dbReference>
<gene>
    <name evidence="12" type="ORF">MNBD_GAMMA14-1268</name>
</gene>
<keyword evidence="7 9" id="KW-1133">Transmembrane helix</keyword>
<dbReference type="InterPro" id="IPR017871">
    <property type="entry name" value="ABC_transporter-like_CS"/>
</dbReference>
<evidence type="ECO:0000256" key="8">
    <source>
        <dbReference type="ARBA" id="ARBA00023136"/>
    </source>
</evidence>
<dbReference type="InterPro" id="IPR027417">
    <property type="entry name" value="P-loop_NTPase"/>
</dbReference>
<evidence type="ECO:0000256" key="1">
    <source>
        <dbReference type="ARBA" id="ARBA00004127"/>
    </source>
</evidence>
<comment type="subcellular location">
    <subcellularLocation>
        <location evidence="1">Endomembrane system</location>
        <topology evidence="1">Multi-pass membrane protein</topology>
    </subcellularLocation>
</comment>
<evidence type="ECO:0000256" key="6">
    <source>
        <dbReference type="ARBA" id="ARBA00022967"/>
    </source>
</evidence>
<protein>
    <submittedName>
        <fullName evidence="12">Lipid A export permease/ATP-binding protein MsbA</fullName>
    </submittedName>
</protein>
<evidence type="ECO:0000256" key="4">
    <source>
        <dbReference type="ARBA" id="ARBA00022741"/>
    </source>
</evidence>
<dbReference type="InterPro" id="IPR039421">
    <property type="entry name" value="Type_1_exporter"/>
</dbReference>
<dbReference type="PROSITE" id="PS50893">
    <property type="entry name" value="ABC_TRANSPORTER_2"/>
    <property type="match status" value="1"/>
</dbReference>